<sequence>MNKVKTKKRFFLEPLSLLLILVLTSIALFHSTTGHAHQFSTAHAKLEPNGDNQYQGYIAVSLLDLQQALSIDPDNDGRLKWQEVIDSMPVIDTYLTNHITFWQQPENTVTEKNISLVDKSPAIACLVEWSNSPKLSELYGERLLQISFLISCPTTTETISYLSLKYGAFFDSLNDHKLLLTWLYNDNERFFIIDSNQQKVDLKFVSSSVLDTISFYLYQGVIHIWLGLDHVLFVLALILPFAWLRFRRGRFSSTQSLVLKDLIILITSFTLAHSITLTLTALNLLSIPSQWAEIGIAISVAFTAINILTQWIKKLGVITFLFGLLHGMGFAGALSELGLSQTYKISSILAFNLGVEIGQIAIIFLLFPMLSRLRKTQTLQYRLVPTLAVLIAIMGGYWVIERI</sequence>
<keyword evidence="1" id="KW-1133">Transmembrane helix</keyword>
<feature type="transmembrane region" description="Helical" evidence="1">
    <location>
        <begin position="345"/>
        <end position="367"/>
    </location>
</feature>
<reference evidence="2 3" key="1">
    <citation type="submission" date="2023-11" db="EMBL/GenBank/DDBJ databases">
        <title>MicrobeMod: A computational toolkit for identifying prokaryotic methylation and restriction-modification with nanopore sequencing.</title>
        <authorList>
            <person name="Crits-Christoph A."/>
            <person name="Kang S.C."/>
            <person name="Lee H."/>
            <person name="Ostrov N."/>
        </authorList>
    </citation>
    <scope>NUCLEOTIDE SEQUENCE [LARGE SCALE GENOMIC DNA]</scope>
    <source>
        <strain evidence="2 3">DSMZ 16071</strain>
    </source>
</reference>
<proteinExistence type="predicted"/>
<dbReference type="RefSeq" id="WP_018624194.1">
    <property type="nucleotide sequence ID" value="NZ_CP140158.1"/>
</dbReference>
<dbReference type="Pfam" id="PF13795">
    <property type="entry name" value="HupE_UreJ_2"/>
    <property type="match status" value="1"/>
</dbReference>
<evidence type="ECO:0000313" key="3">
    <source>
        <dbReference type="Proteomes" id="UP001324185"/>
    </source>
</evidence>
<evidence type="ECO:0000313" key="2">
    <source>
        <dbReference type="EMBL" id="WQG86166.1"/>
    </source>
</evidence>
<organism evidence="2 3">
    <name type="scientific">Kangiella aquimarina</name>
    <dbReference type="NCBI Taxonomy" id="261965"/>
    <lineage>
        <taxon>Bacteria</taxon>
        <taxon>Pseudomonadati</taxon>
        <taxon>Pseudomonadota</taxon>
        <taxon>Gammaproteobacteria</taxon>
        <taxon>Kangiellales</taxon>
        <taxon>Kangiellaceae</taxon>
        <taxon>Kangiella</taxon>
    </lineage>
</organism>
<dbReference type="InterPro" id="IPR032809">
    <property type="entry name" value="Put_HupE_UreJ"/>
</dbReference>
<dbReference type="Proteomes" id="UP001324185">
    <property type="component" value="Chromosome"/>
</dbReference>
<accession>A0ABZ0X6E1</accession>
<dbReference type="EMBL" id="CP140158">
    <property type="protein sequence ID" value="WQG86166.1"/>
    <property type="molecule type" value="Genomic_DNA"/>
</dbReference>
<keyword evidence="3" id="KW-1185">Reference proteome</keyword>
<feature type="transmembrane region" description="Helical" evidence="1">
    <location>
        <begin position="291"/>
        <end position="308"/>
    </location>
</feature>
<protein>
    <submittedName>
        <fullName evidence="2">HupE/UreJ family protein</fullName>
    </submittedName>
</protein>
<gene>
    <name evidence="2" type="ORF">SR900_04550</name>
</gene>
<feature type="transmembrane region" description="Helical" evidence="1">
    <location>
        <begin position="379"/>
        <end position="400"/>
    </location>
</feature>
<keyword evidence="1" id="KW-0812">Transmembrane</keyword>
<feature type="transmembrane region" description="Helical" evidence="1">
    <location>
        <begin position="216"/>
        <end position="241"/>
    </location>
</feature>
<keyword evidence="1" id="KW-0472">Membrane</keyword>
<feature type="transmembrane region" description="Helical" evidence="1">
    <location>
        <begin position="262"/>
        <end position="285"/>
    </location>
</feature>
<name>A0ABZ0X6E1_9GAMM</name>
<evidence type="ECO:0000256" key="1">
    <source>
        <dbReference type="SAM" id="Phobius"/>
    </source>
</evidence>
<feature type="transmembrane region" description="Helical" evidence="1">
    <location>
        <begin position="315"/>
        <end position="333"/>
    </location>
</feature>